<organism evidence="1 2">
    <name type="scientific">Mesorhizobium australicum</name>
    <dbReference type="NCBI Taxonomy" id="536018"/>
    <lineage>
        <taxon>Bacteria</taxon>
        <taxon>Pseudomonadati</taxon>
        <taxon>Pseudomonadota</taxon>
        <taxon>Alphaproteobacteria</taxon>
        <taxon>Hyphomicrobiales</taxon>
        <taxon>Phyllobacteriaceae</taxon>
        <taxon>Mesorhizobium</taxon>
    </lineage>
</organism>
<proteinExistence type="predicted"/>
<dbReference type="Proteomes" id="UP001480082">
    <property type="component" value="Unassembled WGS sequence"/>
</dbReference>
<dbReference type="EMBL" id="JAMYRI010000008">
    <property type="protein sequence ID" value="MER9285288.1"/>
    <property type="molecule type" value="Genomic_DNA"/>
</dbReference>
<keyword evidence="2" id="KW-1185">Reference proteome</keyword>
<sequence length="56" mass="5925">MLLIGLSWRTDAVIRLVRTGLLAPYGPWVDSVYRTLGIETPSTPSSGSCCGSAVSI</sequence>
<name>A0ACC6SZV9_9HYPH</name>
<reference evidence="1 2" key="1">
    <citation type="journal article" date="2024" name="Proc. Natl. Acad. Sci. U.S.A.">
        <title>The evolutionary genomics of adaptation to stress in wild rhizobium bacteria.</title>
        <authorList>
            <person name="Kehlet-Delgado H."/>
            <person name="Montoya A.P."/>
            <person name="Jensen K.T."/>
            <person name="Wendlandt C.E."/>
            <person name="Dexheimer C."/>
            <person name="Roberts M."/>
            <person name="Torres Martinez L."/>
            <person name="Friesen M.L."/>
            <person name="Griffitts J.S."/>
            <person name="Porter S.S."/>
        </authorList>
    </citation>
    <scope>NUCLEOTIDE SEQUENCE [LARGE SCALE GENOMIC DNA]</scope>
    <source>
        <strain evidence="1 2">M0468</strain>
    </source>
</reference>
<gene>
    <name evidence="1" type="ORF">NKI81_15155</name>
</gene>
<protein>
    <submittedName>
        <fullName evidence="1">Uncharacterized protein</fullName>
    </submittedName>
</protein>
<evidence type="ECO:0000313" key="2">
    <source>
        <dbReference type="Proteomes" id="UP001480082"/>
    </source>
</evidence>
<accession>A0ACC6SZV9</accession>
<comment type="caution">
    <text evidence="1">The sequence shown here is derived from an EMBL/GenBank/DDBJ whole genome shotgun (WGS) entry which is preliminary data.</text>
</comment>
<evidence type="ECO:0000313" key="1">
    <source>
        <dbReference type="EMBL" id="MER9285288.1"/>
    </source>
</evidence>